<dbReference type="PANTHER" id="PTHR24304:SF2">
    <property type="entry name" value="24-HYDROXYCHOLESTEROL 7-ALPHA-HYDROXYLASE"/>
    <property type="match status" value="1"/>
</dbReference>
<evidence type="ECO:0000256" key="1">
    <source>
        <dbReference type="ARBA" id="ARBA00001971"/>
    </source>
</evidence>
<dbReference type="CDD" id="cd11040">
    <property type="entry name" value="CYP7_CYP8-like"/>
    <property type="match status" value="1"/>
</dbReference>
<evidence type="ECO:0000313" key="10">
    <source>
        <dbReference type="Proteomes" id="UP001305414"/>
    </source>
</evidence>
<dbReference type="GO" id="GO:0020037">
    <property type="term" value="F:heme binding"/>
    <property type="evidence" value="ECO:0007669"/>
    <property type="project" value="InterPro"/>
</dbReference>
<evidence type="ECO:0000313" key="9">
    <source>
        <dbReference type="EMBL" id="KAK5629220.1"/>
    </source>
</evidence>
<organism evidence="9 10">
    <name type="scientific">Xylaria bambusicola</name>
    <dbReference type="NCBI Taxonomy" id="326684"/>
    <lineage>
        <taxon>Eukaryota</taxon>
        <taxon>Fungi</taxon>
        <taxon>Dikarya</taxon>
        <taxon>Ascomycota</taxon>
        <taxon>Pezizomycotina</taxon>
        <taxon>Sordariomycetes</taxon>
        <taxon>Xylariomycetidae</taxon>
        <taxon>Xylariales</taxon>
        <taxon>Xylariaceae</taxon>
        <taxon>Xylaria</taxon>
    </lineage>
</organism>
<dbReference type="GO" id="GO:0016705">
    <property type="term" value="F:oxidoreductase activity, acting on paired donors, with incorporation or reduction of molecular oxygen"/>
    <property type="evidence" value="ECO:0007669"/>
    <property type="project" value="InterPro"/>
</dbReference>
<proteinExistence type="inferred from homology"/>
<keyword evidence="6" id="KW-0503">Monooxygenase</keyword>
<dbReference type="InterPro" id="IPR036396">
    <property type="entry name" value="Cyt_P450_sf"/>
</dbReference>
<keyword evidence="3 7" id="KW-0349">Heme</keyword>
<dbReference type="InterPro" id="IPR002403">
    <property type="entry name" value="Cyt_P450_E_grp-IV"/>
</dbReference>
<gene>
    <name evidence="9" type="ORF">RRF57_004935</name>
</gene>
<dbReference type="AlphaFoldDB" id="A0AAN7UB67"/>
<feature type="binding site" description="axial binding residue" evidence="7">
    <location>
        <position position="532"/>
    </location>
    <ligand>
        <name>heme</name>
        <dbReference type="ChEBI" id="CHEBI:30413"/>
    </ligand>
    <ligandPart>
        <name>Fe</name>
        <dbReference type="ChEBI" id="CHEBI:18248"/>
    </ligandPart>
</feature>
<evidence type="ECO:0000256" key="7">
    <source>
        <dbReference type="PIRSR" id="PIRSR602403-1"/>
    </source>
</evidence>
<evidence type="ECO:0000256" key="4">
    <source>
        <dbReference type="ARBA" id="ARBA00022723"/>
    </source>
</evidence>
<dbReference type="Proteomes" id="UP001305414">
    <property type="component" value="Unassembled WGS sequence"/>
</dbReference>
<keyword evidence="10" id="KW-1185">Reference proteome</keyword>
<keyword evidence="8" id="KW-1133">Transmembrane helix</keyword>
<evidence type="ECO:0000256" key="2">
    <source>
        <dbReference type="ARBA" id="ARBA00010617"/>
    </source>
</evidence>
<dbReference type="EMBL" id="JAWHQM010000011">
    <property type="protein sequence ID" value="KAK5629220.1"/>
    <property type="molecule type" value="Genomic_DNA"/>
</dbReference>
<dbReference type="Gene3D" id="1.10.630.10">
    <property type="entry name" value="Cytochrome P450"/>
    <property type="match status" value="1"/>
</dbReference>
<comment type="caution">
    <text evidence="9">The sequence shown here is derived from an EMBL/GenBank/DDBJ whole genome shotgun (WGS) entry which is preliminary data.</text>
</comment>
<keyword evidence="6" id="KW-0560">Oxidoreductase</keyword>
<keyword evidence="8" id="KW-0472">Membrane</keyword>
<dbReference type="GO" id="GO:0008395">
    <property type="term" value="F:steroid hydroxylase activity"/>
    <property type="evidence" value="ECO:0007669"/>
    <property type="project" value="TreeGrafter"/>
</dbReference>
<evidence type="ECO:0008006" key="11">
    <source>
        <dbReference type="Google" id="ProtNLM"/>
    </source>
</evidence>
<dbReference type="PRINTS" id="PR00465">
    <property type="entry name" value="EP450IV"/>
</dbReference>
<protein>
    <recommendedName>
        <fullName evidence="11">Cytochrome P450</fullName>
    </recommendedName>
</protein>
<dbReference type="GO" id="GO:0005506">
    <property type="term" value="F:iron ion binding"/>
    <property type="evidence" value="ECO:0007669"/>
    <property type="project" value="InterPro"/>
</dbReference>
<sequence length="598" mass="68049">MAIERKRECKGLSPQLLRTSTSIDRLFVKVGCEALACNLAMFSQLLPHGGISFGALSLFLVGAVWIWFTAKRQGLEKVANAGRIPPTFPSVFPLLGSLPIAYLFNPKGFVLDKKNFFQSRHPTRVRILHQEFYIVRGPENVKALFKGSWACTSIPFVKFALGHAFGLPTRALSLFDKDDSGGNHVPHPDSTVEARNRIDYRVHESLVRFLEGKGLPPFWNRFADNITQRLHTLRGRIGSDWAYHPDLMKLIGDEATVSILNALCGPYFLALNPDFLDSFWNFDRNLQTYLQGIPWFLAPRAYADREKALNAVKAWQQHARDHFTESAIDADGDDPYWGCSFFRERHKMFLEMDGFDYAAIASQDFGAIWAARNSVTATSWAIFDIYRDPELLASVRAEVDSCRIDTANENTPVKFDIERLFRLPVLQAVYAETLRLRMHFYIIRMPDRVDMKIRDWVIPRRKVIVTPTTVAHMDSEAWNNERPLDQFWIGRFLKYPPTNTCEASKSQDNAPMFSTKDVEGSWIPYGGGPRQCPGRHFAKRQILLTTVLIVSLFDIEILREGLNAKEDFSLNGFGGGVSHSAGKIPVRIRRRQEGQARD</sequence>
<evidence type="ECO:0000256" key="3">
    <source>
        <dbReference type="ARBA" id="ARBA00022617"/>
    </source>
</evidence>
<keyword evidence="8" id="KW-0812">Transmembrane</keyword>
<keyword evidence="4 7" id="KW-0479">Metal-binding</keyword>
<evidence type="ECO:0000256" key="5">
    <source>
        <dbReference type="ARBA" id="ARBA00023004"/>
    </source>
</evidence>
<comment type="cofactor">
    <cofactor evidence="1 7">
        <name>heme</name>
        <dbReference type="ChEBI" id="CHEBI:30413"/>
    </cofactor>
</comment>
<keyword evidence="5 7" id="KW-0408">Iron</keyword>
<dbReference type="SUPFAM" id="SSF48264">
    <property type="entry name" value="Cytochrome P450"/>
    <property type="match status" value="1"/>
</dbReference>
<dbReference type="InterPro" id="IPR001128">
    <property type="entry name" value="Cyt_P450"/>
</dbReference>
<dbReference type="PANTHER" id="PTHR24304">
    <property type="entry name" value="CYTOCHROME P450 FAMILY 7"/>
    <property type="match status" value="1"/>
</dbReference>
<evidence type="ECO:0000256" key="6">
    <source>
        <dbReference type="ARBA" id="ARBA00023033"/>
    </source>
</evidence>
<comment type="similarity">
    <text evidence="2">Belongs to the cytochrome P450 family.</text>
</comment>
<dbReference type="InterPro" id="IPR050529">
    <property type="entry name" value="CYP450_sterol_14alpha_dmase"/>
</dbReference>
<evidence type="ECO:0000256" key="8">
    <source>
        <dbReference type="SAM" id="Phobius"/>
    </source>
</evidence>
<dbReference type="Pfam" id="PF00067">
    <property type="entry name" value="p450"/>
    <property type="match status" value="1"/>
</dbReference>
<reference evidence="9 10" key="1">
    <citation type="submission" date="2023-10" db="EMBL/GenBank/DDBJ databases">
        <title>Draft genome sequence of Xylaria bambusicola isolate GMP-LS, the root and basal stem rot pathogen of sugarcane in Indonesia.</title>
        <authorList>
            <person name="Selvaraj P."/>
            <person name="Muralishankar V."/>
            <person name="Muruganantham S."/>
            <person name="Sp S."/>
            <person name="Haryani S."/>
            <person name="Lau K.J.X."/>
            <person name="Naqvi N.I."/>
        </authorList>
    </citation>
    <scope>NUCLEOTIDE SEQUENCE [LARGE SCALE GENOMIC DNA]</scope>
    <source>
        <strain evidence="9">GMP-LS</strain>
    </source>
</reference>
<accession>A0AAN7UB67</accession>
<name>A0AAN7UB67_9PEZI</name>
<feature type="transmembrane region" description="Helical" evidence="8">
    <location>
        <begin position="50"/>
        <end position="68"/>
    </location>
</feature>